<dbReference type="PANTHER" id="PTHR24264:SF65">
    <property type="entry name" value="SRCR DOMAIN-CONTAINING PROTEIN"/>
    <property type="match status" value="1"/>
</dbReference>
<dbReference type="GO" id="GO:0005615">
    <property type="term" value="C:extracellular space"/>
    <property type="evidence" value="ECO:0007669"/>
    <property type="project" value="TreeGrafter"/>
</dbReference>
<dbReference type="PANTHER" id="PTHR24264">
    <property type="entry name" value="TRYPSIN-RELATED"/>
    <property type="match status" value="1"/>
</dbReference>
<evidence type="ECO:0000256" key="4">
    <source>
        <dbReference type="ARBA" id="ARBA00022670"/>
    </source>
</evidence>
<keyword evidence="7" id="KW-1015">Disulfide bond</keyword>
<evidence type="ECO:0000313" key="13">
    <source>
        <dbReference type="RefSeq" id="XP_032830711.1"/>
    </source>
</evidence>
<keyword evidence="5 8" id="KW-0378">Hydrolase</keyword>
<keyword evidence="3" id="KW-0964">Secreted</keyword>
<feature type="compositionally biased region" description="Gly residues" evidence="9">
    <location>
        <begin position="276"/>
        <end position="292"/>
    </location>
</feature>
<evidence type="ECO:0000256" key="2">
    <source>
        <dbReference type="ARBA" id="ARBA00009228"/>
    </source>
</evidence>
<dbReference type="Gene3D" id="2.40.10.10">
    <property type="entry name" value="Trypsin-like serine proteases"/>
    <property type="match status" value="1"/>
</dbReference>
<evidence type="ECO:0000256" key="9">
    <source>
        <dbReference type="SAM" id="MobiDB-lite"/>
    </source>
</evidence>
<evidence type="ECO:0000313" key="12">
    <source>
        <dbReference type="Proteomes" id="UP001318040"/>
    </source>
</evidence>
<dbReference type="GO" id="GO:0006508">
    <property type="term" value="P:proteolysis"/>
    <property type="evidence" value="ECO:0007669"/>
    <property type="project" value="UniProtKB-KW"/>
</dbReference>
<dbReference type="InterPro" id="IPR050127">
    <property type="entry name" value="Serine_Proteases_S1"/>
</dbReference>
<dbReference type="KEGG" id="pmrn:116954243"/>
<dbReference type="InterPro" id="IPR001254">
    <property type="entry name" value="Trypsin_dom"/>
</dbReference>
<feature type="domain" description="Peptidase S1" evidence="11">
    <location>
        <begin position="33"/>
        <end position="257"/>
    </location>
</feature>
<dbReference type="InterPro" id="IPR033116">
    <property type="entry name" value="TRYPSIN_SER"/>
</dbReference>
<dbReference type="InterPro" id="IPR001314">
    <property type="entry name" value="Peptidase_S1A"/>
</dbReference>
<dbReference type="InterPro" id="IPR043504">
    <property type="entry name" value="Peptidase_S1_PA_chymotrypsin"/>
</dbReference>
<proteinExistence type="inferred from homology"/>
<keyword evidence="4 8" id="KW-0645">Protease</keyword>
<dbReference type="InterPro" id="IPR009003">
    <property type="entry name" value="Peptidase_S1_PA"/>
</dbReference>
<reference evidence="13" key="1">
    <citation type="submission" date="2025-08" db="UniProtKB">
        <authorList>
            <consortium name="RefSeq"/>
        </authorList>
    </citation>
    <scope>IDENTIFICATION</scope>
    <source>
        <tissue evidence="13">Sperm</tissue>
    </source>
</reference>
<dbReference type="GO" id="GO:0004252">
    <property type="term" value="F:serine-type endopeptidase activity"/>
    <property type="evidence" value="ECO:0007669"/>
    <property type="project" value="InterPro"/>
</dbReference>
<dbReference type="FunFam" id="2.40.10.10:FF:000010">
    <property type="entry name" value="Kallikrein related peptidase 11"/>
    <property type="match status" value="1"/>
</dbReference>
<dbReference type="AlphaFoldDB" id="A0AAJ7U6F4"/>
<dbReference type="SMART" id="SM00020">
    <property type="entry name" value="Tryp_SPc"/>
    <property type="match status" value="1"/>
</dbReference>
<evidence type="ECO:0000256" key="6">
    <source>
        <dbReference type="ARBA" id="ARBA00022825"/>
    </source>
</evidence>
<comment type="subcellular location">
    <subcellularLocation>
        <location evidence="1">Secreted</location>
    </subcellularLocation>
</comment>
<gene>
    <name evidence="13" type="primary">LOC116954243</name>
</gene>
<name>A0AAJ7U6F4_PETMA</name>
<accession>A0AAJ7U6F4</accession>
<dbReference type="PROSITE" id="PS50240">
    <property type="entry name" value="TRYPSIN_DOM"/>
    <property type="match status" value="1"/>
</dbReference>
<dbReference type="SUPFAM" id="SSF50494">
    <property type="entry name" value="Trypsin-like serine proteases"/>
    <property type="match status" value="1"/>
</dbReference>
<organism evidence="12 13">
    <name type="scientific">Petromyzon marinus</name>
    <name type="common">Sea lamprey</name>
    <dbReference type="NCBI Taxonomy" id="7757"/>
    <lineage>
        <taxon>Eukaryota</taxon>
        <taxon>Metazoa</taxon>
        <taxon>Chordata</taxon>
        <taxon>Craniata</taxon>
        <taxon>Vertebrata</taxon>
        <taxon>Cyclostomata</taxon>
        <taxon>Hyperoartia</taxon>
        <taxon>Petromyzontiformes</taxon>
        <taxon>Petromyzontidae</taxon>
        <taxon>Petromyzon</taxon>
    </lineage>
</organism>
<evidence type="ECO:0000256" key="10">
    <source>
        <dbReference type="SAM" id="SignalP"/>
    </source>
</evidence>
<evidence type="ECO:0000259" key="11">
    <source>
        <dbReference type="PROSITE" id="PS50240"/>
    </source>
</evidence>
<feature type="chain" id="PRO_5042617322" evidence="10">
    <location>
        <begin position="26"/>
        <end position="307"/>
    </location>
</feature>
<dbReference type="PRINTS" id="PR00722">
    <property type="entry name" value="CHYMOTRYPSIN"/>
</dbReference>
<feature type="signal peptide" evidence="10">
    <location>
        <begin position="1"/>
        <end position="25"/>
    </location>
</feature>
<dbReference type="RefSeq" id="XP_032830711.1">
    <property type="nucleotide sequence ID" value="XM_032974820.1"/>
</dbReference>
<keyword evidence="6 8" id="KW-0720">Serine protease</keyword>
<evidence type="ECO:0000256" key="7">
    <source>
        <dbReference type="ARBA" id="ARBA00023157"/>
    </source>
</evidence>
<dbReference type="Proteomes" id="UP001318040">
    <property type="component" value="Chromosome 54"/>
</dbReference>
<keyword evidence="12" id="KW-1185">Reference proteome</keyword>
<evidence type="ECO:0000256" key="8">
    <source>
        <dbReference type="RuleBase" id="RU363034"/>
    </source>
</evidence>
<dbReference type="CDD" id="cd00190">
    <property type="entry name" value="Tryp_SPc"/>
    <property type="match status" value="1"/>
</dbReference>
<evidence type="ECO:0000256" key="3">
    <source>
        <dbReference type="ARBA" id="ARBA00022525"/>
    </source>
</evidence>
<dbReference type="PROSITE" id="PS00134">
    <property type="entry name" value="TRYPSIN_HIS"/>
    <property type="match status" value="1"/>
</dbReference>
<comment type="similarity">
    <text evidence="2">Belongs to the peptidase S1 family. Snake venom subfamily.</text>
</comment>
<feature type="region of interest" description="Disordered" evidence="9">
    <location>
        <begin position="259"/>
        <end position="307"/>
    </location>
</feature>
<protein>
    <submittedName>
        <fullName evidence="13">Trypsin-like</fullName>
    </submittedName>
</protein>
<keyword evidence="10" id="KW-0732">Signal</keyword>
<sequence length="307" mass="32316">MSTTGVSLFVSLAALSALLIPIAGGEPEVALRMYGGERCPPLAHPWLVSIVNHRGEHVCGGALVAPDWILTAAHCLSSLNLARHRARVLLGERTLRPVGYRDPRVTRHVAHPSYNPESFEGDLALLQLSPAPRLGPAVSVIPLATSCPLPGDRCSIAGWGRTETGVFPKSSECLNVTVIDERRCRKSYGPALTNSMFCAGFMDGGRDACKGDSGGPLVCDGTLQGVISWGKDCGRAHYPGVYTRVCSFSSWLTSTIGDLPGSGPPQRMQRSRFTRGRGGAAGAAGAGAGGRVGGRRWSAGGRGWSRT</sequence>
<dbReference type="Pfam" id="PF00089">
    <property type="entry name" value="Trypsin"/>
    <property type="match status" value="1"/>
</dbReference>
<dbReference type="InterPro" id="IPR018114">
    <property type="entry name" value="TRYPSIN_HIS"/>
</dbReference>
<dbReference type="PROSITE" id="PS00135">
    <property type="entry name" value="TRYPSIN_SER"/>
    <property type="match status" value="1"/>
</dbReference>
<evidence type="ECO:0000256" key="5">
    <source>
        <dbReference type="ARBA" id="ARBA00022801"/>
    </source>
</evidence>
<evidence type="ECO:0000256" key="1">
    <source>
        <dbReference type="ARBA" id="ARBA00004613"/>
    </source>
</evidence>